<organism evidence="12">
    <name type="scientific">Hydatigena taeniaeformis</name>
    <name type="common">Feline tapeworm</name>
    <name type="synonym">Taenia taeniaeformis</name>
    <dbReference type="NCBI Taxonomy" id="6205"/>
    <lineage>
        <taxon>Eukaryota</taxon>
        <taxon>Metazoa</taxon>
        <taxon>Spiralia</taxon>
        <taxon>Lophotrochozoa</taxon>
        <taxon>Platyhelminthes</taxon>
        <taxon>Cestoda</taxon>
        <taxon>Eucestoda</taxon>
        <taxon>Cyclophyllidea</taxon>
        <taxon>Taeniidae</taxon>
        <taxon>Hydatigera</taxon>
    </lineage>
</organism>
<dbReference type="PANTHER" id="PTHR13800">
    <property type="entry name" value="TRANSIENT RECEPTOR POTENTIAL CATION CHANNEL, SUBFAMILY M, MEMBER 6"/>
    <property type="match status" value="1"/>
</dbReference>
<dbReference type="InterPro" id="IPR041491">
    <property type="entry name" value="TRPM_SLOG"/>
</dbReference>
<keyword evidence="5" id="KW-0406">Ion transport</keyword>
<comment type="subcellular location">
    <subcellularLocation>
        <location evidence="1">Membrane</location>
        <topology evidence="1">Multi-pass membrane protein</topology>
    </subcellularLocation>
</comment>
<dbReference type="STRING" id="6205.A0A0R3WSW8"/>
<evidence type="ECO:0000259" key="8">
    <source>
        <dbReference type="Pfam" id="PF18139"/>
    </source>
</evidence>
<keyword evidence="3" id="KW-0812">Transmembrane</keyword>
<feature type="domain" description="TRPM SLOG" evidence="8">
    <location>
        <begin position="2"/>
        <end position="231"/>
    </location>
</feature>
<keyword evidence="7" id="KW-0407">Ion channel</keyword>
<evidence type="ECO:0000256" key="2">
    <source>
        <dbReference type="ARBA" id="ARBA00022448"/>
    </source>
</evidence>
<dbReference type="OrthoDB" id="6251179at2759"/>
<dbReference type="InterPro" id="IPR050927">
    <property type="entry name" value="TRPM"/>
</dbReference>
<evidence type="ECO:0000256" key="1">
    <source>
        <dbReference type="ARBA" id="ARBA00004141"/>
    </source>
</evidence>
<reference evidence="12" key="1">
    <citation type="submission" date="2017-02" db="UniProtKB">
        <authorList>
            <consortium name="WormBaseParasite"/>
        </authorList>
    </citation>
    <scope>IDENTIFICATION</scope>
</reference>
<dbReference type="AlphaFoldDB" id="A0A0R3WSW8"/>
<evidence type="ECO:0000259" key="9">
    <source>
        <dbReference type="Pfam" id="PF25508"/>
    </source>
</evidence>
<accession>A0A0R3WSW8</accession>
<keyword evidence="4" id="KW-1133">Transmembrane helix</keyword>
<dbReference type="Proteomes" id="UP000274429">
    <property type="component" value="Unassembled WGS sequence"/>
</dbReference>
<sequence length="414" mass="47059">MRIAESTSTEKLQTLLFDLWQMPKPGLVLTFYGSDPQSPSLHKLLQKSLARVTRHTRTWILTDGREKCVGDAISKAVRGYAEAYGMQQLQVIALVPWRQLYNSHLLRCEDYLGVTQMAFPKKPPGNDNRIQVAENHTHYIFIDSPDSWKDLTLCRTQFEAYVSHLNDLTNEVNRVPVCGVLIEGDRSNLLGLSFALRLNIPFIVISDTGGLAKALEMFVNFMKQLMQDENDGAFHLRWSNCKYSLTSLIERVKGVAHFESSDEAYLTDILDRAYLLEFITTTSEGANEMDTQLFEGIDEEDSWDYKIRIALSLNRTDFLPENMFSRVHWQAKKGMKEVLTKCLMGNSANFIQLLVDSGFPLHEYVDETLLVQLYRSDFESSLPASHFTAGSEGTAIQELCIYINAGERRVVIGT</sequence>
<evidence type="ECO:0000313" key="12">
    <source>
        <dbReference type="WBParaSite" id="TTAC_0000385801-mRNA-1"/>
    </source>
</evidence>
<protein>
    <submittedName>
        <fullName evidence="12">LSDAT_euk domain-containing protein</fullName>
    </submittedName>
</protein>
<keyword evidence="11" id="KW-1185">Reference proteome</keyword>
<dbReference type="InterPro" id="IPR057366">
    <property type="entry name" value="TRPM-like"/>
</dbReference>
<evidence type="ECO:0000256" key="5">
    <source>
        <dbReference type="ARBA" id="ARBA00023065"/>
    </source>
</evidence>
<name>A0A0R3WSW8_HYDTA</name>
<dbReference type="Pfam" id="PF25508">
    <property type="entry name" value="TRPM2"/>
    <property type="match status" value="1"/>
</dbReference>
<dbReference type="Pfam" id="PF18139">
    <property type="entry name" value="LSDAT_euk"/>
    <property type="match status" value="1"/>
</dbReference>
<dbReference type="WBParaSite" id="TTAC_0000385801-mRNA-1">
    <property type="protein sequence ID" value="TTAC_0000385801-mRNA-1"/>
    <property type="gene ID" value="TTAC_0000385801"/>
</dbReference>
<keyword evidence="2" id="KW-0813">Transport</keyword>
<dbReference type="GO" id="GO:0005886">
    <property type="term" value="C:plasma membrane"/>
    <property type="evidence" value="ECO:0007669"/>
    <property type="project" value="TreeGrafter"/>
</dbReference>
<evidence type="ECO:0000313" key="10">
    <source>
        <dbReference type="EMBL" id="VDM23537.1"/>
    </source>
</evidence>
<feature type="domain" description="TRPM-like" evidence="9">
    <location>
        <begin position="328"/>
        <end position="382"/>
    </location>
</feature>
<proteinExistence type="predicted"/>
<evidence type="ECO:0000256" key="7">
    <source>
        <dbReference type="ARBA" id="ARBA00023303"/>
    </source>
</evidence>
<dbReference type="PANTHER" id="PTHR13800:SF12">
    <property type="entry name" value="TRANSIENT RECEPTOR POTENTIAL CATION CHANNEL SUBFAMILY M MEMBER-LIKE 2"/>
    <property type="match status" value="1"/>
</dbReference>
<evidence type="ECO:0000256" key="3">
    <source>
        <dbReference type="ARBA" id="ARBA00022692"/>
    </source>
</evidence>
<keyword evidence="6" id="KW-0472">Membrane</keyword>
<reference evidence="10 11" key="2">
    <citation type="submission" date="2018-11" db="EMBL/GenBank/DDBJ databases">
        <authorList>
            <consortium name="Pathogen Informatics"/>
        </authorList>
    </citation>
    <scope>NUCLEOTIDE SEQUENCE [LARGE SCALE GENOMIC DNA]</scope>
</reference>
<dbReference type="EMBL" id="UYWX01003138">
    <property type="protein sequence ID" value="VDM23537.1"/>
    <property type="molecule type" value="Genomic_DNA"/>
</dbReference>
<dbReference type="GO" id="GO:0099604">
    <property type="term" value="F:ligand-gated calcium channel activity"/>
    <property type="evidence" value="ECO:0007669"/>
    <property type="project" value="TreeGrafter"/>
</dbReference>
<gene>
    <name evidence="10" type="ORF">TTAC_LOCUS3843</name>
</gene>
<evidence type="ECO:0000256" key="4">
    <source>
        <dbReference type="ARBA" id="ARBA00022989"/>
    </source>
</evidence>
<evidence type="ECO:0000313" key="11">
    <source>
        <dbReference type="Proteomes" id="UP000274429"/>
    </source>
</evidence>
<evidence type="ECO:0000256" key="6">
    <source>
        <dbReference type="ARBA" id="ARBA00023136"/>
    </source>
</evidence>